<dbReference type="STRING" id="665118.SAMN02983003_3541"/>
<name>A0A1K2I201_9HYPH</name>
<dbReference type="RefSeq" id="WP_072345862.1">
    <property type="nucleotide sequence ID" value="NZ_FPKU01000003.1"/>
</dbReference>
<dbReference type="Proteomes" id="UP000183447">
    <property type="component" value="Unassembled WGS sequence"/>
</dbReference>
<dbReference type="EMBL" id="FPKU01000003">
    <property type="protein sequence ID" value="SFZ86361.1"/>
    <property type="molecule type" value="Genomic_DNA"/>
</dbReference>
<sequence>MIRYFAIAALSASLAAGAAVPVSAQSGNPGFGTCFGLMFSNPAEQSAQCGTFRGDNEPSDAIMGDGDASDCKYSSLLRGLEYGERIHVAEPNPCDR</sequence>
<proteinExistence type="predicted"/>
<evidence type="ECO:0008006" key="4">
    <source>
        <dbReference type="Google" id="ProtNLM"/>
    </source>
</evidence>
<feature type="chain" id="PRO_5009678558" description="YARHG domain-containing protein" evidence="1">
    <location>
        <begin position="19"/>
        <end position="96"/>
    </location>
</feature>
<keyword evidence="1" id="KW-0732">Signal</keyword>
<evidence type="ECO:0000313" key="2">
    <source>
        <dbReference type="EMBL" id="SFZ86361.1"/>
    </source>
</evidence>
<evidence type="ECO:0000256" key="1">
    <source>
        <dbReference type="SAM" id="SignalP"/>
    </source>
</evidence>
<gene>
    <name evidence="2" type="ORF">SAMN02983003_3541</name>
</gene>
<protein>
    <recommendedName>
        <fullName evidence="4">YARHG domain-containing protein</fullName>
    </recommendedName>
</protein>
<feature type="signal peptide" evidence="1">
    <location>
        <begin position="1"/>
        <end position="18"/>
    </location>
</feature>
<organism evidence="2 3">
    <name type="scientific">Devosia enhydra</name>
    <dbReference type="NCBI Taxonomy" id="665118"/>
    <lineage>
        <taxon>Bacteria</taxon>
        <taxon>Pseudomonadati</taxon>
        <taxon>Pseudomonadota</taxon>
        <taxon>Alphaproteobacteria</taxon>
        <taxon>Hyphomicrobiales</taxon>
        <taxon>Devosiaceae</taxon>
        <taxon>Devosia</taxon>
    </lineage>
</organism>
<dbReference type="AlphaFoldDB" id="A0A1K2I201"/>
<evidence type="ECO:0000313" key="3">
    <source>
        <dbReference type="Proteomes" id="UP000183447"/>
    </source>
</evidence>
<reference evidence="2 3" key="1">
    <citation type="submission" date="2016-11" db="EMBL/GenBank/DDBJ databases">
        <authorList>
            <person name="Jaros S."/>
            <person name="Januszkiewicz K."/>
            <person name="Wedrychowicz H."/>
        </authorList>
    </citation>
    <scope>NUCLEOTIDE SEQUENCE [LARGE SCALE GENOMIC DNA]</scope>
    <source>
        <strain evidence="2 3">ATCC 23634</strain>
    </source>
</reference>
<keyword evidence="3" id="KW-1185">Reference proteome</keyword>
<accession>A0A1K2I201</accession>